<dbReference type="Proteomes" id="UP000236893">
    <property type="component" value="Unassembled WGS sequence"/>
</dbReference>
<comment type="caution">
    <text evidence="1">The sequence shown here is derived from an EMBL/GenBank/DDBJ whole genome shotgun (WGS) entry which is preliminary data.</text>
</comment>
<dbReference type="RefSeq" id="WP_103787206.1">
    <property type="nucleotide sequence ID" value="NZ_PQVF01000001.1"/>
</dbReference>
<protein>
    <submittedName>
        <fullName evidence="1">Uncharacterized protein</fullName>
    </submittedName>
</protein>
<sequence>MIYASNIRFNLLKHHLGFIKEFIAEKPDNWQTSLLELGNLHFDIYTGKLTVNSIYAQLIEILQTAGVYSQLNYESFFVNKRYKLLSLSDGSNWVLLRGNNTRQFIHIHPARFGEHIYRSSAITLKTVIALNVLGFTSAEPDLNTINQVRISLGVSPIADKGMGSIIRLMNLLKNY</sequence>
<organism evidence="1 2">
    <name type="scientific">Solitalea longa</name>
    <dbReference type="NCBI Taxonomy" id="2079460"/>
    <lineage>
        <taxon>Bacteria</taxon>
        <taxon>Pseudomonadati</taxon>
        <taxon>Bacteroidota</taxon>
        <taxon>Sphingobacteriia</taxon>
        <taxon>Sphingobacteriales</taxon>
        <taxon>Sphingobacteriaceae</taxon>
        <taxon>Solitalea</taxon>
    </lineage>
</organism>
<evidence type="ECO:0000313" key="1">
    <source>
        <dbReference type="EMBL" id="POY39103.1"/>
    </source>
</evidence>
<dbReference type="AlphaFoldDB" id="A0A2S5AAG3"/>
<name>A0A2S5AAG3_9SPHI</name>
<keyword evidence="2" id="KW-1185">Reference proteome</keyword>
<dbReference type="OrthoDB" id="1121210at2"/>
<evidence type="ECO:0000313" key="2">
    <source>
        <dbReference type="Proteomes" id="UP000236893"/>
    </source>
</evidence>
<gene>
    <name evidence="1" type="ORF">C3K47_00995</name>
</gene>
<reference evidence="1 2" key="1">
    <citation type="submission" date="2018-01" db="EMBL/GenBank/DDBJ databases">
        <authorList>
            <person name="Gaut B.S."/>
            <person name="Morton B.R."/>
            <person name="Clegg M.T."/>
            <person name="Duvall M.R."/>
        </authorList>
    </citation>
    <scope>NUCLEOTIDE SEQUENCE [LARGE SCALE GENOMIC DNA]</scope>
    <source>
        <strain evidence="1 2">HR-AV</strain>
    </source>
</reference>
<proteinExistence type="predicted"/>
<accession>A0A2S5AAG3</accession>
<dbReference type="EMBL" id="PQVF01000001">
    <property type="protein sequence ID" value="POY39103.1"/>
    <property type="molecule type" value="Genomic_DNA"/>
</dbReference>